<evidence type="ECO:0000259" key="4">
    <source>
        <dbReference type="Pfam" id="PF13407"/>
    </source>
</evidence>
<dbReference type="STRING" id="308853.SAMN05421752_1288"/>
<dbReference type="InterPro" id="IPR006311">
    <property type="entry name" value="TAT_signal"/>
</dbReference>
<keyword evidence="6" id="KW-1185">Reference proteome</keyword>
<dbReference type="Pfam" id="PF13407">
    <property type="entry name" value="Peripla_BP_4"/>
    <property type="match status" value="1"/>
</dbReference>
<reference evidence="6" key="1">
    <citation type="submission" date="2017-01" db="EMBL/GenBank/DDBJ databases">
        <authorList>
            <person name="Varghese N."/>
            <person name="Submissions S."/>
        </authorList>
    </citation>
    <scope>NUCLEOTIDE SEQUENCE [LARGE SCALE GENOMIC DNA]</scope>
    <source>
        <strain evidence="6">type strain: HArc-</strain>
    </source>
</reference>
<dbReference type="SUPFAM" id="SSF53822">
    <property type="entry name" value="Periplasmic binding protein-like I"/>
    <property type="match status" value="1"/>
</dbReference>
<dbReference type="PROSITE" id="PS51257">
    <property type="entry name" value="PROKAR_LIPOPROTEIN"/>
    <property type="match status" value="1"/>
</dbReference>
<keyword evidence="3" id="KW-0732">Signal</keyword>
<proteinExistence type="inferred from homology"/>
<dbReference type="PANTHER" id="PTHR46847">
    <property type="entry name" value="D-ALLOSE-BINDING PERIPLASMIC PROTEIN-RELATED"/>
    <property type="match status" value="1"/>
</dbReference>
<dbReference type="PROSITE" id="PS51318">
    <property type="entry name" value="TAT"/>
    <property type="match status" value="1"/>
</dbReference>
<sequence length="427" mass="46574">MVKHNIGQTRREFVKTTTAGSAAVGLGALAGCVGSGDGEPEAVGSVANLENSYWLSWQKGYEEACEAFGYKTNLQTNGGNVDQQQSQFDTAVSNMADMIVGQTYTNAAAISLAETCVQGGVPTILAVTIADWFTPLDAGSEYVQFFTPHFVNHAYTSAKVLFEEMGGEGSFVHIEGNRGTAPNTGRNAGLELALEEYPDIERLEPVLQGNFIRTDARDAMSDLISTHGDDIEGFFGQNDDVAIGGLQMLEENGYDVPVVGIDATEPALERIRDGRMAGSVSGMGPWQAGWSVAKAHDYIEGYELTDAERMMTFNAPLVVNDPDEWRDRLGDEIELPILEVDQYEADVFDGETPYDWEQMSKAEVGEDAWDPQIGMSPMGRGDIEEVLDWAEDDKPDGYSLPGVYDDNDELSTVQATYDERFNSDPLQ</sequence>
<dbReference type="InterPro" id="IPR025997">
    <property type="entry name" value="SBP_2_dom"/>
</dbReference>
<feature type="domain" description="Periplasmic binding protein" evidence="4">
    <location>
        <begin position="46"/>
        <end position="301"/>
    </location>
</feature>
<evidence type="ECO:0000256" key="3">
    <source>
        <dbReference type="ARBA" id="ARBA00022729"/>
    </source>
</evidence>
<dbReference type="AlphaFoldDB" id="A0A1N7H7B1"/>
<dbReference type="CDD" id="cd01536">
    <property type="entry name" value="PBP1_ABC_sugar_binding-like"/>
    <property type="match status" value="1"/>
</dbReference>
<gene>
    <name evidence="5" type="ORF">SAMN05421752_1288</name>
</gene>
<evidence type="ECO:0000313" key="6">
    <source>
        <dbReference type="Proteomes" id="UP000185936"/>
    </source>
</evidence>
<dbReference type="InterPro" id="IPR019546">
    <property type="entry name" value="TAT_signal_bac_arc"/>
</dbReference>
<dbReference type="PANTHER" id="PTHR46847:SF1">
    <property type="entry name" value="D-ALLOSE-BINDING PERIPLASMIC PROTEIN-RELATED"/>
    <property type="match status" value="1"/>
</dbReference>
<accession>A0A1N7H7B1</accession>
<evidence type="ECO:0000256" key="1">
    <source>
        <dbReference type="ARBA" id="ARBA00004196"/>
    </source>
</evidence>
<comment type="subcellular location">
    <subcellularLocation>
        <location evidence="1">Cell envelope</location>
    </subcellularLocation>
</comment>
<dbReference type="Proteomes" id="UP000185936">
    <property type="component" value="Unassembled WGS sequence"/>
</dbReference>
<comment type="similarity">
    <text evidence="2">Belongs to the bacterial solute-binding protein 2 family.</text>
</comment>
<name>A0A1N7H7B1_9EURY</name>
<dbReference type="OrthoDB" id="254665at2157"/>
<evidence type="ECO:0000256" key="2">
    <source>
        <dbReference type="ARBA" id="ARBA00007639"/>
    </source>
</evidence>
<evidence type="ECO:0000313" key="5">
    <source>
        <dbReference type="EMBL" id="SIS20590.1"/>
    </source>
</evidence>
<dbReference type="RefSeq" id="WP_076610871.1">
    <property type="nucleotide sequence ID" value="NZ_FTNR01000028.1"/>
</dbReference>
<dbReference type="GO" id="GO:0030246">
    <property type="term" value="F:carbohydrate binding"/>
    <property type="evidence" value="ECO:0007669"/>
    <property type="project" value="UniProtKB-ARBA"/>
</dbReference>
<dbReference type="Gene3D" id="3.40.50.2300">
    <property type="match status" value="2"/>
</dbReference>
<organism evidence="5 6">
    <name type="scientific">Natronorubrum thiooxidans</name>
    <dbReference type="NCBI Taxonomy" id="308853"/>
    <lineage>
        <taxon>Archaea</taxon>
        <taxon>Methanobacteriati</taxon>
        <taxon>Methanobacteriota</taxon>
        <taxon>Stenosarchaea group</taxon>
        <taxon>Halobacteria</taxon>
        <taxon>Halobacteriales</taxon>
        <taxon>Natrialbaceae</taxon>
        <taxon>Natronorubrum</taxon>
    </lineage>
</organism>
<protein>
    <submittedName>
        <fullName evidence="5">Monosaccharide ABC transporter substrate-binding protein, CUT2 family</fullName>
    </submittedName>
</protein>
<dbReference type="InterPro" id="IPR028082">
    <property type="entry name" value="Peripla_BP_I"/>
</dbReference>
<dbReference type="EMBL" id="FTNR01000028">
    <property type="protein sequence ID" value="SIS20590.1"/>
    <property type="molecule type" value="Genomic_DNA"/>
</dbReference>
<dbReference type="NCBIfam" id="TIGR01409">
    <property type="entry name" value="TAT_signal_seq"/>
    <property type="match status" value="1"/>
</dbReference>